<dbReference type="Pfam" id="PF06808">
    <property type="entry name" value="DctM"/>
    <property type="match status" value="1"/>
</dbReference>
<evidence type="ECO:0000256" key="1">
    <source>
        <dbReference type="RuleBase" id="RU369079"/>
    </source>
</evidence>
<dbReference type="PANTHER" id="PTHR43849">
    <property type="entry name" value="BLL3936 PROTEIN"/>
    <property type="match status" value="1"/>
</dbReference>
<feature type="transmembrane region" description="Helical" evidence="2">
    <location>
        <begin position="506"/>
        <end position="533"/>
    </location>
</feature>
<dbReference type="NCBIfam" id="TIGR02123">
    <property type="entry name" value="TRAP_fused"/>
    <property type="match status" value="1"/>
</dbReference>
<feature type="transmembrane region" description="Helical" evidence="2">
    <location>
        <begin position="135"/>
        <end position="152"/>
    </location>
</feature>
<dbReference type="PANTHER" id="PTHR43849:SF2">
    <property type="entry name" value="BLL3936 PROTEIN"/>
    <property type="match status" value="1"/>
</dbReference>
<dbReference type="EMBL" id="RRZB01000008">
    <property type="protein sequence ID" value="MBE0462835.1"/>
    <property type="molecule type" value="Genomic_DNA"/>
</dbReference>
<reference evidence="4 5" key="1">
    <citation type="submission" date="2020-07" db="EMBL/GenBank/DDBJ databases">
        <title>Halophilic bacteria isolated from french cheeses.</title>
        <authorList>
            <person name="Kothe C.I."/>
            <person name="Farah-Kraiem B."/>
            <person name="Renault P."/>
            <person name="Dridi B."/>
        </authorList>
    </citation>
    <scope>NUCLEOTIDE SEQUENCE [LARGE SCALE GENOMIC DNA]</scope>
    <source>
        <strain evidence="4 5">FME20</strain>
    </source>
</reference>
<gene>
    <name evidence="4" type="ORF">EI547_05105</name>
</gene>
<dbReference type="InterPro" id="IPR010656">
    <property type="entry name" value="DctM"/>
</dbReference>
<evidence type="ECO:0000259" key="3">
    <source>
        <dbReference type="Pfam" id="PF06808"/>
    </source>
</evidence>
<feature type="transmembrane region" description="Helical" evidence="2">
    <location>
        <begin position="239"/>
        <end position="266"/>
    </location>
</feature>
<proteinExistence type="predicted"/>
<keyword evidence="1" id="KW-0813">Transport</keyword>
<dbReference type="RefSeq" id="WP_192537417.1">
    <property type="nucleotide sequence ID" value="NZ_RRZB01000008.1"/>
</dbReference>
<keyword evidence="2" id="KW-0812">Transmembrane</keyword>
<sequence>MSESNPPPVLMPGGNAIQPRVVLWLITIVAVGLSLFQLYSAGIQPLGLFYQRGIHLALIMLLAFLMFPAFGPKRKRGVIGWGIDLIFFAGALITGGYLVFFLDEIINRAGFWSETDILVACIATVTVLEASRRAVGFGMTIIGVLAIVYAFAGPRGELPWLGEWLPGILNHRGYTLDRVAGQLYLGQEGIFGLPLGVAATYIFIFVLFGAFLESTGAGKFFIDMAYAATGRQRGGPAKAAVLASAGMGSISGSAIANVVTTGAFTIPLMKKLGYKPKQAGGIEAAASTGGQIMPPLMGAGAFLIAEYTNTPYLDIVKISILPAIMYFATVYLFVHIIALKQGMQGMPKSELPQMRQVMKEGWHFLLPLAVLVWLLVMNLSPMRVGYYAVITMVAVAVIRYALWYFFVAPGQGQPVTLSRTKGVIWAGLTKLVEGLELGARNAVAVSMACAVAGIIVGVVGLTGLGLKFSSMMLAFSGGNLVLALVMVLLASLILGMGLPVTASYIVLIVLVGPALTSEFGVPLLIAHLVVFWYSQDSNVTPPIALAGFAGAAIAGSKPMETGFQAWKFAKGLYLIPLFMVFNPEIIIGGPVLVVVWNAVIAILALCAFAAALEGYLFTRMSWLPRLAISAAIFGVFYPSLLTEVAGVVVMVIAIGLNWRASKHEAPIAAA</sequence>
<feature type="transmembrane region" description="Helical" evidence="2">
    <location>
        <begin position="385"/>
        <end position="407"/>
    </location>
</feature>
<feature type="transmembrane region" description="Helical" evidence="2">
    <location>
        <begin position="360"/>
        <end position="379"/>
    </location>
</feature>
<organism evidence="4 5">
    <name type="scientific">Halomonas colorata</name>
    <dbReference type="NCBI Taxonomy" id="2742615"/>
    <lineage>
        <taxon>Bacteria</taxon>
        <taxon>Pseudomonadati</taxon>
        <taxon>Pseudomonadota</taxon>
        <taxon>Gammaproteobacteria</taxon>
        <taxon>Oceanospirillales</taxon>
        <taxon>Halomonadaceae</taxon>
        <taxon>Halomonas</taxon>
    </lineage>
</organism>
<feature type="domain" description="TRAP C4-dicarboxylate transport system permease DctM subunit" evidence="3">
    <location>
        <begin position="123"/>
        <end position="584"/>
    </location>
</feature>
<feature type="transmembrane region" description="Helical" evidence="2">
    <location>
        <begin position="111"/>
        <end position="128"/>
    </location>
</feature>
<name>A0ABR9FW04_9GAMM</name>
<evidence type="ECO:0000256" key="2">
    <source>
        <dbReference type="SAM" id="Phobius"/>
    </source>
</evidence>
<keyword evidence="5" id="KW-1185">Reference proteome</keyword>
<feature type="transmembrane region" description="Helical" evidence="2">
    <location>
        <begin position="53"/>
        <end position="71"/>
    </location>
</feature>
<feature type="transmembrane region" description="Helical" evidence="2">
    <location>
        <begin position="539"/>
        <end position="556"/>
    </location>
</feature>
<comment type="subcellular location">
    <subcellularLocation>
        <location evidence="1">Cell inner membrane</location>
        <topology evidence="1">Multi-pass membrane protein</topology>
    </subcellularLocation>
</comment>
<keyword evidence="1" id="KW-0997">Cell inner membrane</keyword>
<dbReference type="InterPro" id="IPR011853">
    <property type="entry name" value="TRAP_DctM-Dct_fused"/>
</dbReference>
<keyword evidence="2" id="KW-1133">Transmembrane helix</keyword>
<feature type="transmembrane region" description="Helical" evidence="2">
    <location>
        <begin position="442"/>
        <end position="466"/>
    </location>
</feature>
<feature type="transmembrane region" description="Helical" evidence="2">
    <location>
        <begin position="78"/>
        <end position="99"/>
    </location>
</feature>
<evidence type="ECO:0000313" key="5">
    <source>
        <dbReference type="Proteomes" id="UP001645038"/>
    </source>
</evidence>
<comment type="caution">
    <text evidence="4">The sequence shown here is derived from an EMBL/GenBank/DDBJ whole genome shotgun (WGS) entry which is preliminary data.</text>
</comment>
<feature type="transmembrane region" description="Helical" evidence="2">
    <location>
        <begin position="472"/>
        <end position="494"/>
    </location>
</feature>
<feature type="transmembrane region" description="Helical" evidence="2">
    <location>
        <begin position="21"/>
        <end position="41"/>
    </location>
</feature>
<feature type="transmembrane region" description="Helical" evidence="2">
    <location>
        <begin position="630"/>
        <end position="656"/>
    </location>
</feature>
<feature type="transmembrane region" description="Helical" evidence="2">
    <location>
        <begin position="593"/>
        <end position="618"/>
    </location>
</feature>
<protein>
    <submittedName>
        <fullName evidence="4">TRAP transporter permease</fullName>
    </submittedName>
</protein>
<keyword evidence="1" id="KW-1003">Cell membrane</keyword>
<comment type="function">
    <text evidence="1">Part of the tripartite ATP-independent periplasmic (TRAP) transport system.</text>
</comment>
<feature type="transmembrane region" description="Helical" evidence="2">
    <location>
        <begin position="190"/>
        <end position="212"/>
    </location>
</feature>
<accession>A0ABR9FW04</accession>
<dbReference type="Proteomes" id="UP001645038">
    <property type="component" value="Unassembled WGS sequence"/>
</dbReference>
<keyword evidence="2" id="KW-0472">Membrane</keyword>
<feature type="transmembrane region" description="Helical" evidence="2">
    <location>
        <begin position="568"/>
        <end position="587"/>
    </location>
</feature>
<feature type="transmembrane region" description="Helical" evidence="2">
    <location>
        <begin position="318"/>
        <end position="339"/>
    </location>
</feature>
<evidence type="ECO:0000313" key="4">
    <source>
        <dbReference type="EMBL" id="MBE0462835.1"/>
    </source>
</evidence>